<proteinExistence type="predicted"/>
<comment type="caution">
    <text evidence="3">The sequence shown here is derived from an EMBL/GenBank/DDBJ whole genome shotgun (WGS) entry which is preliminary data.</text>
</comment>
<dbReference type="OrthoDB" id="2441694at2759"/>
<dbReference type="Proteomes" id="UP000266673">
    <property type="component" value="Unassembled WGS sequence"/>
</dbReference>
<name>A0A397VW80_9GLOM</name>
<feature type="transmembrane region" description="Helical" evidence="2">
    <location>
        <begin position="112"/>
        <end position="128"/>
    </location>
</feature>
<reference evidence="3 4" key="1">
    <citation type="submission" date="2018-06" db="EMBL/GenBank/DDBJ databases">
        <title>Comparative genomics reveals the genomic features of Rhizophagus irregularis, R. cerebriforme, R. diaphanum and Gigaspora rosea, and their symbiotic lifestyle signature.</title>
        <authorList>
            <person name="Morin E."/>
            <person name="San Clemente H."/>
            <person name="Chen E.C.H."/>
            <person name="De La Providencia I."/>
            <person name="Hainaut M."/>
            <person name="Kuo A."/>
            <person name="Kohler A."/>
            <person name="Murat C."/>
            <person name="Tang N."/>
            <person name="Roy S."/>
            <person name="Loubradou J."/>
            <person name="Henrissat B."/>
            <person name="Grigoriev I.V."/>
            <person name="Corradi N."/>
            <person name="Roux C."/>
            <person name="Martin F.M."/>
        </authorList>
    </citation>
    <scope>NUCLEOTIDE SEQUENCE [LARGE SCALE GENOMIC DNA]</scope>
    <source>
        <strain evidence="3 4">DAOM 194757</strain>
    </source>
</reference>
<dbReference type="AlphaFoldDB" id="A0A397VW80"/>
<evidence type="ECO:0000313" key="4">
    <source>
        <dbReference type="Proteomes" id="UP000266673"/>
    </source>
</evidence>
<protein>
    <submittedName>
        <fullName evidence="3">Uncharacterized protein</fullName>
    </submittedName>
</protein>
<keyword evidence="2" id="KW-1133">Transmembrane helix</keyword>
<organism evidence="3 4">
    <name type="scientific">Gigaspora rosea</name>
    <dbReference type="NCBI Taxonomy" id="44941"/>
    <lineage>
        <taxon>Eukaryota</taxon>
        <taxon>Fungi</taxon>
        <taxon>Fungi incertae sedis</taxon>
        <taxon>Mucoromycota</taxon>
        <taxon>Glomeromycotina</taxon>
        <taxon>Glomeromycetes</taxon>
        <taxon>Diversisporales</taxon>
        <taxon>Gigasporaceae</taxon>
        <taxon>Gigaspora</taxon>
    </lineage>
</organism>
<keyword evidence="4" id="KW-1185">Reference proteome</keyword>
<evidence type="ECO:0000256" key="2">
    <source>
        <dbReference type="SAM" id="Phobius"/>
    </source>
</evidence>
<dbReference type="EMBL" id="QKWP01000169">
    <property type="protein sequence ID" value="RIB25567.1"/>
    <property type="molecule type" value="Genomic_DNA"/>
</dbReference>
<feature type="compositionally biased region" description="Polar residues" evidence="1">
    <location>
        <begin position="89"/>
        <end position="98"/>
    </location>
</feature>
<accession>A0A397VW80</accession>
<evidence type="ECO:0000256" key="1">
    <source>
        <dbReference type="SAM" id="MobiDB-lite"/>
    </source>
</evidence>
<keyword evidence="2" id="KW-0812">Transmembrane</keyword>
<sequence length="130" mass="14967">MESPNLCDIIQIDNDNTRRTIPDKEMSWIMESPFDCFLSHHYEKSHVYINKDSKNQDLKLENSSFEASLELEKVPQEKCEQSFPKNEDNNSTVANGNLNIDDPRNWSSKKKWLVLAIITIAGISHPIATM</sequence>
<keyword evidence="2" id="KW-0472">Membrane</keyword>
<gene>
    <name evidence="3" type="ORF">C2G38_2165549</name>
</gene>
<evidence type="ECO:0000313" key="3">
    <source>
        <dbReference type="EMBL" id="RIB25567.1"/>
    </source>
</evidence>
<feature type="region of interest" description="Disordered" evidence="1">
    <location>
        <begin position="81"/>
        <end position="100"/>
    </location>
</feature>